<protein>
    <recommendedName>
        <fullName evidence="2">Integrase catalytic domain-containing protein</fullName>
    </recommendedName>
</protein>
<dbReference type="GO" id="GO:0003676">
    <property type="term" value="F:nucleic acid binding"/>
    <property type="evidence" value="ECO:0007669"/>
    <property type="project" value="InterPro"/>
</dbReference>
<reference evidence="3" key="2">
    <citation type="submission" date="2023-06" db="EMBL/GenBank/DDBJ databases">
        <authorList>
            <person name="Swenson N.G."/>
            <person name="Wegrzyn J.L."/>
            <person name="Mcevoy S.L."/>
        </authorList>
    </citation>
    <scope>NUCLEOTIDE SEQUENCE</scope>
    <source>
        <strain evidence="3">NS2018</strain>
        <tissue evidence="3">Leaf</tissue>
    </source>
</reference>
<dbReference type="PANTHER" id="PTHR11439:SF486">
    <property type="entry name" value="RLK (RECEPTOR-LIKE KINASE) PROTEIN, PUTATIVE-RELATED"/>
    <property type="match status" value="1"/>
</dbReference>
<dbReference type="Gene3D" id="3.30.420.10">
    <property type="entry name" value="Ribonuclease H-like superfamily/Ribonuclease H"/>
    <property type="match status" value="1"/>
</dbReference>
<dbReference type="Pfam" id="PF25597">
    <property type="entry name" value="SH3_retrovirus"/>
    <property type="match status" value="1"/>
</dbReference>
<dbReference type="PANTHER" id="PTHR11439">
    <property type="entry name" value="GAG-POL-RELATED RETROTRANSPOSON"/>
    <property type="match status" value="1"/>
</dbReference>
<dbReference type="GO" id="GO:0004190">
    <property type="term" value="F:aspartic-type endopeptidase activity"/>
    <property type="evidence" value="ECO:0007669"/>
    <property type="project" value="UniProtKB-KW"/>
</dbReference>
<evidence type="ECO:0000259" key="2">
    <source>
        <dbReference type="PROSITE" id="PS50994"/>
    </source>
</evidence>
<proteinExistence type="predicted"/>
<dbReference type="InterPro" id="IPR013103">
    <property type="entry name" value="RVT_2"/>
</dbReference>
<dbReference type="InterPro" id="IPR057670">
    <property type="entry name" value="SH3_retrovirus"/>
</dbReference>
<name>A0AA39RY29_ACESA</name>
<dbReference type="SUPFAM" id="SSF53098">
    <property type="entry name" value="Ribonuclease H-like"/>
    <property type="match status" value="1"/>
</dbReference>
<evidence type="ECO:0000256" key="1">
    <source>
        <dbReference type="ARBA" id="ARBA00022750"/>
    </source>
</evidence>
<keyword evidence="1" id="KW-0645">Protease</keyword>
<keyword evidence="1" id="KW-0064">Aspartyl protease</keyword>
<sequence length="907" mass="102891">MTGNKSFFETLVMEEGGNVTFGDGSKRNVVGKETIYVPGLPSLSNALFVDGLKANLISISHLSDEGYSVLFSKDYCSILKPDGQTLLKGMRSSDNCYCLEASIVSNHVSMDEQIELWHERLGHMNFRDLRTLGKFNCVRGLPKLGKKANGICGPYQQGKKTKSMHKKGISHEFSAPRTPQQNGVVERKNRVLQEMARVMLLSNNVPRNLWAEAINTACYIGNRVFLRPGTRNTSYELWKDKRPNVSYFHTFGSKCYILNDRDQLGKFDAKSDEGIFIGYALNSRAYRVFNLKTLSVMESSNVVFDDTRLKSNDHEEEVIFSDVSPLEEVVVSPNVGTSNVNNNDTQPIDRVPLLESKEPAPWVRKLHDKEDIIGEVNEGVRTRRQLANLISYTCYTSQIKPKKVEEALNDEFWVLAMQEELNQFERNEVWTLVPRPKTTNVIGTKWIFRNKSDEDGNIVRNKARLVAQGYSQIEGIDFEETFAPVARLESIRLLLSISCVHKFKLHQMDVKSAFLDGFLQEEVFVEQPKGFVDAHHPNHVYRLKKALYGLKQASRAWYERLTQFLDDNNYTRGSVDKTLFIKRDNDELFIAQIYVDDIVFGSTNNTKVQQFVDVMSHEFEMSLVGELSYFLGLQIRQLDDGIFISQAKYAKNLVKKFGLEKAKHCDTPMSTTLKLSKDASGKGVDQTLYRGMIGSLLYLTASRPDISFGVGVCARYQSDPKESYLSSVKRVIRFVNGTSNYGIWYSFDTNPSLVGYSDVDWAGNCDDRKSTSGGCFFLGNNLVSWFCKKQNSISLSTAEAEYIAAGSGCTQLMWMKQMLVDYGFNQGTLTLFYDNMSAINISKNPVQHSRTKHIDIRHHFIRELVENKCIVLEHVGTNYQLANLFTKPSDATRFKTLSRSIGICLVE</sequence>
<feature type="domain" description="Integrase catalytic" evidence="2">
    <location>
        <begin position="129"/>
        <end position="242"/>
    </location>
</feature>
<dbReference type="EMBL" id="JAUESC010000384">
    <property type="protein sequence ID" value="KAK0583372.1"/>
    <property type="molecule type" value="Genomic_DNA"/>
</dbReference>
<evidence type="ECO:0000313" key="4">
    <source>
        <dbReference type="Proteomes" id="UP001168877"/>
    </source>
</evidence>
<gene>
    <name evidence="3" type="ORF">LWI29_036280</name>
</gene>
<dbReference type="Pfam" id="PF13976">
    <property type="entry name" value="gag_pre-integrs"/>
    <property type="match status" value="1"/>
</dbReference>
<dbReference type="CDD" id="cd09272">
    <property type="entry name" value="RNase_HI_RT_Ty1"/>
    <property type="match status" value="1"/>
</dbReference>
<organism evidence="3 4">
    <name type="scientific">Acer saccharum</name>
    <name type="common">Sugar maple</name>
    <dbReference type="NCBI Taxonomy" id="4024"/>
    <lineage>
        <taxon>Eukaryota</taxon>
        <taxon>Viridiplantae</taxon>
        <taxon>Streptophyta</taxon>
        <taxon>Embryophyta</taxon>
        <taxon>Tracheophyta</taxon>
        <taxon>Spermatophyta</taxon>
        <taxon>Magnoliopsida</taxon>
        <taxon>eudicotyledons</taxon>
        <taxon>Gunneridae</taxon>
        <taxon>Pentapetalae</taxon>
        <taxon>rosids</taxon>
        <taxon>malvids</taxon>
        <taxon>Sapindales</taxon>
        <taxon>Sapindaceae</taxon>
        <taxon>Hippocastanoideae</taxon>
        <taxon>Acereae</taxon>
        <taxon>Acer</taxon>
    </lineage>
</organism>
<dbReference type="PROSITE" id="PS50994">
    <property type="entry name" value="INTEGRASE"/>
    <property type="match status" value="1"/>
</dbReference>
<comment type="caution">
    <text evidence="3">The sequence shown here is derived from an EMBL/GenBank/DDBJ whole genome shotgun (WGS) entry which is preliminary data.</text>
</comment>
<dbReference type="AlphaFoldDB" id="A0AA39RY29"/>
<reference evidence="3" key="1">
    <citation type="journal article" date="2022" name="Plant J.">
        <title>Strategies of tolerance reflected in two North American maple genomes.</title>
        <authorList>
            <person name="McEvoy S.L."/>
            <person name="Sezen U.U."/>
            <person name="Trouern-Trend A."/>
            <person name="McMahon S.M."/>
            <person name="Schaberg P.G."/>
            <person name="Yang J."/>
            <person name="Wegrzyn J.L."/>
            <person name="Swenson N.G."/>
        </authorList>
    </citation>
    <scope>NUCLEOTIDE SEQUENCE</scope>
    <source>
        <strain evidence="3">NS2018</strain>
    </source>
</reference>
<evidence type="ECO:0000313" key="3">
    <source>
        <dbReference type="EMBL" id="KAK0583372.1"/>
    </source>
</evidence>
<keyword evidence="1" id="KW-0378">Hydrolase</keyword>
<dbReference type="InterPro" id="IPR043502">
    <property type="entry name" value="DNA/RNA_pol_sf"/>
</dbReference>
<dbReference type="InterPro" id="IPR012337">
    <property type="entry name" value="RNaseH-like_sf"/>
</dbReference>
<dbReference type="InterPro" id="IPR054722">
    <property type="entry name" value="PolX-like_BBD"/>
</dbReference>
<dbReference type="InterPro" id="IPR036397">
    <property type="entry name" value="RNaseH_sf"/>
</dbReference>
<dbReference type="GO" id="GO:0015074">
    <property type="term" value="P:DNA integration"/>
    <property type="evidence" value="ECO:0007669"/>
    <property type="project" value="InterPro"/>
</dbReference>
<dbReference type="Pfam" id="PF07727">
    <property type="entry name" value="RVT_2"/>
    <property type="match status" value="1"/>
</dbReference>
<keyword evidence="4" id="KW-1185">Reference proteome</keyword>
<dbReference type="Pfam" id="PF22936">
    <property type="entry name" value="Pol_BBD"/>
    <property type="match status" value="1"/>
</dbReference>
<dbReference type="InterPro" id="IPR025724">
    <property type="entry name" value="GAG-pre-integrase_dom"/>
</dbReference>
<accession>A0AA39RY29</accession>
<dbReference type="Proteomes" id="UP001168877">
    <property type="component" value="Unassembled WGS sequence"/>
</dbReference>
<dbReference type="SUPFAM" id="SSF56672">
    <property type="entry name" value="DNA/RNA polymerases"/>
    <property type="match status" value="1"/>
</dbReference>
<dbReference type="InterPro" id="IPR001584">
    <property type="entry name" value="Integrase_cat-core"/>
</dbReference>